<keyword evidence="2" id="KW-0812">Transmembrane</keyword>
<dbReference type="InterPro" id="IPR018929">
    <property type="entry name" value="DUF2510"/>
</dbReference>
<keyword evidence="2" id="KW-1133">Transmembrane helix</keyword>
<dbReference type="HOGENOM" id="CLU_1073369_0_0_11"/>
<evidence type="ECO:0000313" key="4">
    <source>
        <dbReference type="EMBL" id="CCH70293.1"/>
    </source>
</evidence>
<feature type="domain" description="DUF2510" evidence="3">
    <location>
        <begin position="5"/>
        <end position="35"/>
    </location>
</feature>
<feature type="region of interest" description="Disordered" evidence="1">
    <location>
        <begin position="64"/>
        <end position="100"/>
    </location>
</feature>
<sequence>MSAPAGWYPQPDGRQRWWDGTQWTEHYHDATAPAADAAASSEAGVATDTTAGAATGADHPYGQTAYGQTTYGQPGQATYGQPGQATYGQPGTSPGAPSSGSGVGKGCLIAAAIVAVLVALMVVAGIVLYNTAKKKVEEIIPTTFPTSTSGPGLPGLPTLPGSDGAEATAAVGEAFTLGELSFQSGWSIGDDDSFGTGTITGLTTDAPVESAIIDVSVMNGAQELDTTYCTVESGTTKFSCLPFFEDLTGATEVVFRRSL</sequence>
<dbReference type="Proteomes" id="UP000013167">
    <property type="component" value="Unassembled WGS sequence"/>
</dbReference>
<name>N0E042_9MICO</name>
<dbReference type="RefSeq" id="WP_010850142.1">
    <property type="nucleotide sequence ID" value="NZ_HF570956.1"/>
</dbReference>
<evidence type="ECO:0000259" key="3">
    <source>
        <dbReference type="Pfam" id="PF10708"/>
    </source>
</evidence>
<proteinExistence type="predicted"/>
<protein>
    <recommendedName>
        <fullName evidence="3">DUF2510 domain-containing protein</fullName>
    </recommendedName>
</protein>
<evidence type="ECO:0000256" key="1">
    <source>
        <dbReference type="SAM" id="MobiDB-lite"/>
    </source>
</evidence>
<feature type="transmembrane region" description="Helical" evidence="2">
    <location>
        <begin position="108"/>
        <end position="129"/>
    </location>
</feature>
<feature type="compositionally biased region" description="Polar residues" evidence="1">
    <location>
        <begin position="65"/>
        <end position="87"/>
    </location>
</feature>
<evidence type="ECO:0000313" key="5">
    <source>
        <dbReference type="Proteomes" id="UP000013167"/>
    </source>
</evidence>
<feature type="compositionally biased region" description="Low complexity" evidence="1">
    <location>
        <begin position="88"/>
        <end position="100"/>
    </location>
</feature>
<keyword evidence="2" id="KW-0472">Membrane</keyword>
<accession>N0E042</accession>
<dbReference type="EMBL" id="CAIZ01000124">
    <property type="protein sequence ID" value="CCH70293.1"/>
    <property type="molecule type" value="Genomic_DNA"/>
</dbReference>
<dbReference type="AlphaFoldDB" id="N0E042"/>
<comment type="caution">
    <text evidence="4">The sequence shown here is derived from an EMBL/GenBank/DDBJ whole genome shotgun (WGS) entry which is preliminary data.</text>
</comment>
<organism evidence="4 5">
    <name type="scientific">Phycicoccus elongatus Lp2</name>
    <dbReference type="NCBI Taxonomy" id="1193181"/>
    <lineage>
        <taxon>Bacteria</taxon>
        <taxon>Bacillati</taxon>
        <taxon>Actinomycetota</taxon>
        <taxon>Actinomycetes</taxon>
        <taxon>Micrococcales</taxon>
        <taxon>Intrasporangiaceae</taxon>
        <taxon>Phycicoccus</taxon>
    </lineage>
</organism>
<gene>
    <name evidence="4" type="ORF">BN10_540072</name>
</gene>
<dbReference type="eggNOG" id="ENOG5032BWW">
    <property type="taxonomic scope" value="Bacteria"/>
</dbReference>
<keyword evidence="5" id="KW-1185">Reference proteome</keyword>
<dbReference type="Pfam" id="PF10708">
    <property type="entry name" value="DUF2510"/>
    <property type="match status" value="1"/>
</dbReference>
<evidence type="ECO:0000256" key="2">
    <source>
        <dbReference type="SAM" id="Phobius"/>
    </source>
</evidence>
<dbReference type="STRING" id="1193181.BN10_540072"/>
<reference evidence="4 5" key="1">
    <citation type="journal article" date="2013" name="ISME J.">
        <title>A metabolic model for members of the genus Tetrasphaera involved in enhanced biological phosphorus removal.</title>
        <authorList>
            <person name="Kristiansen R."/>
            <person name="Nguyen H.T.T."/>
            <person name="Saunders A.M."/>
            <person name="Nielsen J.L."/>
            <person name="Wimmer R."/>
            <person name="Le V.Q."/>
            <person name="McIlroy S.J."/>
            <person name="Petrovski S."/>
            <person name="Seviour R.J."/>
            <person name="Calteau A."/>
            <person name="Nielsen K.L."/>
            <person name="Nielsen P.H."/>
        </authorList>
    </citation>
    <scope>NUCLEOTIDE SEQUENCE [LARGE SCALE GENOMIC DNA]</scope>
    <source>
        <strain evidence="4 5">Lp2</strain>
    </source>
</reference>